<evidence type="ECO:0000259" key="4">
    <source>
        <dbReference type="PROSITE" id="PS51077"/>
    </source>
</evidence>
<keyword evidence="2" id="KW-0238">DNA-binding</keyword>
<evidence type="ECO:0000313" key="7">
    <source>
        <dbReference type="Proteomes" id="UP000521017"/>
    </source>
</evidence>
<dbReference type="Proteomes" id="UP000521017">
    <property type="component" value="Unassembled WGS sequence"/>
</dbReference>
<dbReference type="InterPro" id="IPR005471">
    <property type="entry name" value="Tscrpt_reg_IclR_N"/>
</dbReference>
<protein>
    <submittedName>
        <fullName evidence="6">IclR family KDG regulon transcriptional repressor</fullName>
    </submittedName>
</protein>
<dbReference type="PROSITE" id="PS51078">
    <property type="entry name" value="ICLR_ED"/>
    <property type="match status" value="1"/>
</dbReference>
<dbReference type="InterPro" id="IPR029016">
    <property type="entry name" value="GAF-like_dom_sf"/>
</dbReference>
<feature type="domain" description="HTH iclR-type" evidence="4">
    <location>
        <begin position="2"/>
        <end position="64"/>
    </location>
</feature>
<gene>
    <name evidence="6" type="ORF">HDF25_000147</name>
</gene>
<dbReference type="Pfam" id="PF01614">
    <property type="entry name" value="IclR_C"/>
    <property type="match status" value="1"/>
</dbReference>
<dbReference type="EMBL" id="JACHCC010000001">
    <property type="protein sequence ID" value="MBB6498023.1"/>
    <property type="molecule type" value="Genomic_DNA"/>
</dbReference>
<reference evidence="6 7" key="1">
    <citation type="submission" date="2020-08" db="EMBL/GenBank/DDBJ databases">
        <title>Genomic Encyclopedia of Type Strains, Phase IV (KMG-V): Genome sequencing to study the core and pangenomes of soil and plant-associated prokaryotes.</title>
        <authorList>
            <person name="Whitman W."/>
        </authorList>
    </citation>
    <scope>NUCLEOTIDE SEQUENCE [LARGE SCALE GENOMIC DNA]</scope>
    <source>
        <strain evidence="6 7">M2T3</strain>
    </source>
</reference>
<dbReference type="RefSeq" id="WP_184621775.1">
    <property type="nucleotide sequence ID" value="NZ_JACHCC010000001.1"/>
</dbReference>
<dbReference type="InterPro" id="IPR050707">
    <property type="entry name" value="HTH_MetabolicPath_Reg"/>
</dbReference>
<dbReference type="PROSITE" id="PS51077">
    <property type="entry name" value="HTH_ICLR"/>
    <property type="match status" value="1"/>
</dbReference>
<feature type="domain" description="IclR-ED" evidence="5">
    <location>
        <begin position="65"/>
        <end position="241"/>
    </location>
</feature>
<dbReference type="SUPFAM" id="SSF46785">
    <property type="entry name" value="Winged helix' DNA-binding domain"/>
    <property type="match status" value="1"/>
</dbReference>
<dbReference type="GO" id="GO:0003677">
    <property type="term" value="F:DNA binding"/>
    <property type="evidence" value="ECO:0007669"/>
    <property type="project" value="UniProtKB-KW"/>
</dbReference>
<evidence type="ECO:0000256" key="1">
    <source>
        <dbReference type="ARBA" id="ARBA00023015"/>
    </source>
</evidence>
<dbReference type="Pfam" id="PF09339">
    <property type="entry name" value="HTH_IclR"/>
    <property type="match status" value="1"/>
</dbReference>
<dbReference type="GO" id="GO:0003700">
    <property type="term" value="F:DNA-binding transcription factor activity"/>
    <property type="evidence" value="ECO:0007669"/>
    <property type="project" value="TreeGrafter"/>
</dbReference>
<dbReference type="PANTHER" id="PTHR30136">
    <property type="entry name" value="HELIX-TURN-HELIX TRANSCRIPTIONAL REGULATOR, ICLR FAMILY"/>
    <property type="match status" value="1"/>
</dbReference>
<dbReference type="PANTHER" id="PTHR30136:SF35">
    <property type="entry name" value="HTH-TYPE TRANSCRIPTIONAL REGULATOR RV1719"/>
    <property type="match status" value="1"/>
</dbReference>
<dbReference type="Gene3D" id="1.10.10.10">
    <property type="entry name" value="Winged helix-like DNA-binding domain superfamily/Winged helix DNA-binding domain"/>
    <property type="match status" value="1"/>
</dbReference>
<organism evidence="6 7">
    <name type="scientific">Pedobacter cryoconitis</name>
    <dbReference type="NCBI Taxonomy" id="188932"/>
    <lineage>
        <taxon>Bacteria</taxon>
        <taxon>Pseudomonadati</taxon>
        <taxon>Bacteroidota</taxon>
        <taxon>Sphingobacteriia</taxon>
        <taxon>Sphingobacteriales</taxon>
        <taxon>Sphingobacteriaceae</taxon>
        <taxon>Pedobacter</taxon>
    </lineage>
</organism>
<evidence type="ECO:0000256" key="2">
    <source>
        <dbReference type="ARBA" id="ARBA00023125"/>
    </source>
</evidence>
<keyword evidence="3" id="KW-0804">Transcription</keyword>
<dbReference type="InterPro" id="IPR036388">
    <property type="entry name" value="WH-like_DNA-bd_sf"/>
</dbReference>
<dbReference type="AlphaFoldDB" id="A0A7X0IZF3"/>
<evidence type="ECO:0000313" key="6">
    <source>
        <dbReference type="EMBL" id="MBB6498023.1"/>
    </source>
</evidence>
<evidence type="ECO:0000256" key="3">
    <source>
        <dbReference type="ARBA" id="ARBA00023163"/>
    </source>
</evidence>
<dbReference type="SUPFAM" id="SSF55781">
    <property type="entry name" value="GAF domain-like"/>
    <property type="match status" value="1"/>
</dbReference>
<dbReference type="GO" id="GO:0045892">
    <property type="term" value="P:negative regulation of DNA-templated transcription"/>
    <property type="evidence" value="ECO:0007669"/>
    <property type="project" value="TreeGrafter"/>
</dbReference>
<accession>A0A7X0IZF3</accession>
<comment type="caution">
    <text evidence="6">The sequence shown here is derived from an EMBL/GenBank/DDBJ whole genome shotgun (WGS) entry which is preliminary data.</text>
</comment>
<evidence type="ECO:0000259" key="5">
    <source>
        <dbReference type="PROSITE" id="PS51078"/>
    </source>
</evidence>
<proteinExistence type="predicted"/>
<dbReference type="InterPro" id="IPR036390">
    <property type="entry name" value="WH_DNA-bd_sf"/>
</dbReference>
<sequence length="241" mass="27450">MIQSVKRTFQILEYIAANGNFVRVNDVAKALELEKTTVYGFINSLKQLGYLEQDEISPRYRITPKLECLYAPSFSVFELKHELRPILEKITEMTQESSYLAVQMGSYYRHELKCEPNRAVKITLNMGKDYEMATTAIGKAFLAYSEHLQHSIVKTSDSGEPSILEKEIKDIKNSGYALDIQAYDPDLNCVALPIFFKNKPIAVLCVSGPSYRFKEPEFNKSLNIIDKLLKEQGKYATKLPA</sequence>
<dbReference type="InterPro" id="IPR014757">
    <property type="entry name" value="Tscrpt_reg_IclR_C"/>
</dbReference>
<keyword evidence="1" id="KW-0805">Transcription regulation</keyword>
<dbReference type="Gene3D" id="3.30.450.40">
    <property type="match status" value="1"/>
</dbReference>
<dbReference type="SMART" id="SM00346">
    <property type="entry name" value="HTH_ICLR"/>
    <property type="match status" value="1"/>
</dbReference>
<name>A0A7X0IZF3_9SPHI</name>